<dbReference type="AlphaFoldDB" id="A0A448WAP0"/>
<dbReference type="GO" id="GO:0005516">
    <property type="term" value="F:calmodulin binding"/>
    <property type="evidence" value="ECO:0007669"/>
    <property type="project" value="InterPro"/>
</dbReference>
<dbReference type="PROSITE" id="PS51508">
    <property type="entry name" value="CKK"/>
    <property type="match status" value="1"/>
</dbReference>
<proteinExistence type="inferred from homology"/>
<accession>A0A448WAP0</accession>
<keyword evidence="2" id="KW-0732">Signal</keyword>
<dbReference type="InterPro" id="IPR011033">
    <property type="entry name" value="PRC_barrel-like_sf"/>
</dbReference>
<sequence>PYAPRLSSTSILIITCTALHRLSGADSAYSGPGLPVISSAASSSGDPSNQLVSFSASSHPRLFVKPKAKSNRMVIVNAIGHCCLAGAVNEPVKLSTLKELASAPGTHFIILFRDSRCQYRSVYTFDLETEELHILCGSGPRKVTHDMVDKFFKYNCGSKSFSQITSTKHLSPVVDAITIHGHFWGKSATLLLSNPGHRR</sequence>
<dbReference type="GO" id="GO:0051011">
    <property type="term" value="F:microtubule minus-end binding"/>
    <property type="evidence" value="ECO:0007669"/>
    <property type="project" value="TreeGrafter"/>
</dbReference>
<protein>
    <recommendedName>
        <fullName evidence="3">CKK domain-containing protein</fullName>
    </recommendedName>
</protein>
<keyword evidence="1" id="KW-0493">Microtubule</keyword>
<dbReference type="OrthoDB" id="2125658at2759"/>
<dbReference type="InterPro" id="IPR038209">
    <property type="entry name" value="CKK_dom_sf"/>
</dbReference>
<dbReference type="SUPFAM" id="SSF50346">
    <property type="entry name" value="PRC-barrel domain"/>
    <property type="match status" value="1"/>
</dbReference>
<dbReference type="SMART" id="SM01051">
    <property type="entry name" value="CAMSAP_CKK"/>
    <property type="match status" value="1"/>
</dbReference>
<evidence type="ECO:0000259" key="3">
    <source>
        <dbReference type="PROSITE" id="PS51508"/>
    </source>
</evidence>
<dbReference type="GO" id="GO:0036449">
    <property type="term" value="C:microtubule minus-end"/>
    <property type="evidence" value="ECO:0007669"/>
    <property type="project" value="TreeGrafter"/>
</dbReference>
<feature type="chain" id="PRO_5019153490" description="CKK domain-containing protein" evidence="2">
    <location>
        <begin position="25"/>
        <end position="199"/>
    </location>
</feature>
<gene>
    <name evidence="4" type="ORF">PXEA_LOCUS562</name>
</gene>
<evidence type="ECO:0000313" key="5">
    <source>
        <dbReference type="Proteomes" id="UP000784294"/>
    </source>
</evidence>
<dbReference type="Pfam" id="PF08683">
    <property type="entry name" value="CAMSAP_CKK"/>
    <property type="match status" value="1"/>
</dbReference>
<feature type="signal peptide" evidence="2">
    <location>
        <begin position="1"/>
        <end position="24"/>
    </location>
</feature>
<evidence type="ECO:0000313" key="4">
    <source>
        <dbReference type="EMBL" id="VEL07122.1"/>
    </source>
</evidence>
<feature type="non-terminal residue" evidence="4">
    <location>
        <position position="199"/>
    </location>
</feature>
<dbReference type="InterPro" id="IPR032940">
    <property type="entry name" value="CAMSAP"/>
</dbReference>
<keyword evidence="5" id="KW-1185">Reference proteome</keyword>
<dbReference type="InterPro" id="IPR014797">
    <property type="entry name" value="CKK_CAMSAP"/>
</dbReference>
<reference evidence="4" key="1">
    <citation type="submission" date="2018-11" db="EMBL/GenBank/DDBJ databases">
        <authorList>
            <consortium name="Pathogen Informatics"/>
        </authorList>
    </citation>
    <scope>NUCLEOTIDE SEQUENCE</scope>
</reference>
<dbReference type="GO" id="GO:0007026">
    <property type="term" value="P:negative regulation of microtubule depolymerization"/>
    <property type="evidence" value="ECO:0007669"/>
    <property type="project" value="TreeGrafter"/>
</dbReference>
<dbReference type="EMBL" id="CAAALY010001048">
    <property type="protein sequence ID" value="VEL07122.1"/>
    <property type="molecule type" value="Genomic_DNA"/>
</dbReference>
<evidence type="ECO:0000256" key="2">
    <source>
        <dbReference type="SAM" id="SignalP"/>
    </source>
</evidence>
<comment type="domain">
    <text evidence="1">The CKK domain binds microtubules.</text>
</comment>
<comment type="similarity">
    <text evidence="1">Belongs to the CAMSAP1 family.</text>
</comment>
<dbReference type="Gene3D" id="3.10.20.360">
    <property type="entry name" value="CKK domain"/>
    <property type="match status" value="1"/>
</dbReference>
<name>A0A448WAP0_9PLAT</name>
<organism evidence="4 5">
    <name type="scientific">Protopolystoma xenopodis</name>
    <dbReference type="NCBI Taxonomy" id="117903"/>
    <lineage>
        <taxon>Eukaryota</taxon>
        <taxon>Metazoa</taxon>
        <taxon>Spiralia</taxon>
        <taxon>Lophotrochozoa</taxon>
        <taxon>Platyhelminthes</taxon>
        <taxon>Monogenea</taxon>
        <taxon>Polyopisthocotylea</taxon>
        <taxon>Polystomatidea</taxon>
        <taxon>Polystomatidae</taxon>
        <taxon>Protopolystoma</taxon>
    </lineage>
</organism>
<dbReference type="PANTHER" id="PTHR21595">
    <property type="entry name" value="PATRONIN"/>
    <property type="match status" value="1"/>
</dbReference>
<evidence type="ECO:0000256" key="1">
    <source>
        <dbReference type="PROSITE-ProRule" id="PRU00841"/>
    </source>
</evidence>
<comment type="caution">
    <text evidence="4">The sequence shown here is derived from an EMBL/GenBank/DDBJ whole genome shotgun (WGS) entry which is preliminary data.</text>
</comment>
<dbReference type="Proteomes" id="UP000784294">
    <property type="component" value="Unassembled WGS sequence"/>
</dbReference>
<dbReference type="GO" id="GO:0031122">
    <property type="term" value="P:cytoplasmic microtubule organization"/>
    <property type="evidence" value="ECO:0007669"/>
    <property type="project" value="TreeGrafter"/>
</dbReference>
<feature type="domain" description="CKK" evidence="3">
    <location>
        <begin position="59"/>
        <end position="194"/>
    </location>
</feature>
<dbReference type="PANTHER" id="PTHR21595:SF0">
    <property type="entry name" value="PATRONIN"/>
    <property type="match status" value="1"/>
</dbReference>